<keyword evidence="2 7" id="KW-1134">Transmembrane beta strand</keyword>
<protein>
    <submittedName>
        <fullName evidence="8">Efflux transporter outer membrane subunit</fullName>
    </submittedName>
</protein>
<dbReference type="InterPro" id="IPR010131">
    <property type="entry name" value="MdtP/NodT-like"/>
</dbReference>
<dbReference type="GO" id="GO:0009279">
    <property type="term" value="C:cell outer membrane"/>
    <property type="evidence" value="ECO:0007669"/>
    <property type="project" value="UniProtKB-SubCell"/>
</dbReference>
<evidence type="ECO:0000256" key="6">
    <source>
        <dbReference type="ARBA" id="ARBA00023288"/>
    </source>
</evidence>
<keyword evidence="5" id="KW-0998">Cell outer membrane</keyword>
<dbReference type="RefSeq" id="WP_127163125.1">
    <property type="nucleotide sequence ID" value="NZ_CP029822.1"/>
</dbReference>
<sequence length="457" mass="50081">MNQFYHKKCLHISLLFSFILLASCSLTPKYQTPKLLLADTWLSNTPAIETSTTVSDLWWQAFGSDELNTLVAEGLSNNFTLEAAAHRIGQALGNAQVTGASRFPTLGINGSYIRDKDSTKNVKDWTGAASYEIDFWGKNQALFNSSNELAKATALDYQTAKITLSATIVDTYFQILSLDDRIELAQKIASDSEKTLTLIQTQASLGSSSNLEVAQQRNAMQTFQSAVPTLQQQRQQALYQLAILTGRTPETFLIKQKGLASIHLPHPKTAIPSGIITHRPDIAAAEARLKSANFDIGVARAAFLPNVSLTSLLGNNVMNGNPLWNLTGTLTMPIFEGGALTGQLKVDNAHSRELVATYKETILEALVDVENQLVALDKLQQTYHIDLQAEQSAKEAANLARIRYRLGNTDFLTILTIERTLYQSQDTALQTKLLVLQSSVNLFRALGGGFNNSNTSI</sequence>
<dbReference type="EMBL" id="CP029822">
    <property type="protein sequence ID" value="AZS50627.1"/>
    <property type="molecule type" value="Genomic_DNA"/>
</dbReference>
<dbReference type="PROSITE" id="PS51257">
    <property type="entry name" value="PROKAR_LIPOPROTEIN"/>
    <property type="match status" value="1"/>
</dbReference>
<evidence type="ECO:0000313" key="9">
    <source>
        <dbReference type="Proteomes" id="UP000273143"/>
    </source>
</evidence>
<feature type="signal peptide" evidence="7">
    <location>
        <begin position="1"/>
        <end position="22"/>
    </location>
</feature>
<evidence type="ECO:0000256" key="1">
    <source>
        <dbReference type="ARBA" id="ARBA00007613"/>
    </source>
</evidence>
<evidence type="ECO:0000256" key="5">
    <source>
        <dbReference type="ARBA" id="ARBA00023237"/>
    </source>
</evidence>
<organism evidence="8 9">
    <name type="scientific">Entomomonas moraniae</name>
    <dbReference type="NCBI Taxonomy" id="2213226"/>
    <lineage>
        <taxon>Bacteria</taxon>
        <taxon>Pseudomonadati</taxon>
        <taxon>Pseudomonadota</taxon>
        <taxon>Gammaproteobacteria</taxon>
        <taxon>Pseudomonadales</taxon>
        <taxon>Pseudomonadaceae</taxon>
        <taxon>Entomomonas</taxon>
    </lineage>
</organism>
<dbReference type="AlphaFoldDB" id="A0A3S9XDU8"/>
<keyword evidence="6 7" id="KW-0449">Lipoprotein</keyword>
<name>A0A3S9XDU8_9GAMM</name>
<dbReference type="KEGG" id="emo:DM558_07470"/>
<dbReference type="GO" id="GO:0015562">
    <property type="term" value="F:efflux transmembrane transporter activity"/>
    <property type="evidence" value="ECO:0007669"/>
    <property type="project" value="InterPro"/>
</dbReference>
<dbReference type="NCBIfam" id="TIGR01845">
    <property type="entry name" value="outer_NodT"/>
    <property type="match status" value="1"/>
</dbReference>
<dbReference type="Gene3D" id="2.20.200.10">
    <property type="entry name" value="Outer membrane efflux proteins (OEP)"/>
    <property type="match status" value="1"/>
</dbReference>
<dbReference type="Proteomes" id="UP000273143">
    <property type="component" value="Chromosome"/>
</dbReference>
<dbReference type="SUPFAM" id="SSF56954">
    <property type="entry name" value="Outer membrane efflux proteins (OEP)"/>
    <property type="match status" value="1"/>
</dbReference>
<dbReference type="Pfam" id="PF02321">
    <property type="entry name" value="OEP"/>
    <property type="match status" value="2"/>
</dbReference>
<gene>
    <name evidence="8" type="ORF">DM558_07470</name>
</gene>
<evidence type="ECO:0000256" key="7">
    <source>
        <dbReference type="RuleBase" id="RU362097"/>
    </source>
</evidence>
<comment type="subcellular location">
    <subcellularLocation>
        <location evidence="7">Cell outer membrane</location>
        <topology evidence="7">Lipid-anchor</topology>
    </subcellularLocation>
</comment>
<dbReference type="Gene3D" id="1.20.1600.10">
    <property type="entry name" value="Outer membrane efflux proteins (OEP)"/>
    <property type="match status" value="1"/>
</dbReference>
<keyword evidence="4 7" id="KW-0564">Palmitate</keyword>
<dbReference type="InterPro" id="IPR003423">
    <property type="entry name" value="OMP_efflux"/>
</dbReference>
<keyword evidence="7" id="KW-0732">Signal</keyword>
<feature type="chain" id="PRO_5018817398" evidence="7">
    <location>
        <begin position="23"/>
        <end position="457"/>
    </location>
</feature>
<comment type="similarity">
    <text evidence="1 7">Belongs to the outer membrane factor (OMF) (TC 1.B.17) family.</text>
</comment>
<evidence type="ECO:0000256" key="2">
    <source>
        <dbReference type="ARBA" id="ARBA00022452"/>
    </source>
</evidence>
<keyword evidence="3 7" id="KW-0812">Transmembrane</keyword>
<accession>A0A3S9XDU8</accession>
<reference evidence="9" key="1">
    <citation type="submission" date="2018-06" db="EMBL/GenBank/DDBJ databases">
        <title>Complete genome of Pseudomonas insecticola strain QZS01.</title>
        <authorList>
            <person name="Wang J."/>
            <person name="Su Q."/>
        </authorList>
    </citation>
    <scope>NUCLEOTIDE SEQUENCE [LARGE SCALE GENOMIC DNA]</scope>
    <source>
        <strain evidence="9">QZS01</strain>
    </source>
</reference>
<evidence type="ECO:0000313" key="8">
    <source>
        <dbReference type="EMBL" id="AZS50627.1"/>
    </source>
</evidence>
<keyword evidence="7" id="KW-0472">Membrane</keyword>
<dbReference type="PANTHER" id="PTHR30203:SF33">
    <property type="entry name" value="BLR4455 PROTEIN"/>
    <property type="match status" value="1"/>
</dbReference>
<evidence type="ECO:0000256" key="4">
    <source>
        <dbReference type="ARBA" id="ARBA00023139"/>
    </source>
</evidence>
<dbReference type="PANTHER" id="PTHR30203">
    <property type="entry name" value="OUTER MEMBRANE CATION EFFLUX PROTEIN"/>
    <property type="match status" value="1"/>
</dbReference>
<evidence type="ECO:0000256" key="3">
    <source>
        <dbReference type="ARBA" id="ARBA00022692"/>
    </source>
</evidence>
<keyword evidence="9" id="KW-1185">Reference proteome</keyword>
<proteinExistence type="inferred from homology"/>